<dbReference type="PANTHER" id="PTHR34580:SF1">
    <property type="entry name" value="PROTEIN PAFC"/>
    <property type="match status" value="1"/>
</dbReference>
<sequence>MKRSERLHALSEALRRGGKRGRSAEGLAREFGVSVRTIKRDLAALEASGVPLWSRPGPGGGYGIVEGGSLPPVALSPAQALALLAAVKAAPDAPYSDLATAAVRKIVDVLDPRTREKVSELAQRVWVDSPPSTSRSVRSTCEQAMTDQRVLRIDFVSAAGEHTRRDVEPILFAGTRGSWYLIGWCRLRGAVRWFSLDRIRKATLTRHPCSGHTVDEIGTPPDTAASVALD</sequence>
<evidence type="ECO:0000259" key="2">
    <source>
        <dbReference type="Pfam" id="PF08279"/>
    </source>
</evidence>
<dbReference type="Proteomes" id="UP000521379">
    <property type="component" value="Unassembled WGS sequence"/>
</dbReference>
<evidence type="ECO:0000313" key="4">
    <source>
        <dbReference type="EMBL" id="NKE09913.1"/>
    </source>
</evidence>
<gene>
    <name evidence="4" type="ORF">GTW58_08180</name>
</gene>
<organism evidence="4 5">
    <name type="scientific">Kocuria subflava</name>
    <dbReference type="NCBI Taxonomy" id="1736139"/>
    <lineage>
        <taxon>Bacteria</taxon>
        <taxon>Bacillati</taxon>
        <taxon>Actinomycetota</taxon>
        <taxon>Actinomycetes</taxon>
        <taxon>Micrococcales</taxon>
        <taxon>Micrococcaceae</taxon>
        <taxon>Kocuria</taxon>
    </lineage>
</organism>
<dbReference type="InterPro" id="IPR013196">
    <property type="entry name" value="HTH_11"/>
</dbReference>
<dbReference type="AlphaFoldDB" id="A0A846TN93"/>
<dbReference type="PANTHER" id="PTHR34580">
    <property type="match status" value="1"/>
</dbReference>
<evidence type="ECO:0000256" key="1">
    <source>
        <dbReference type="SAM" id="MobiDB-lite"/>
    </source>
</evidence>
<reference evidence="4 5" key="1">
    <citation type="submission" date="2020-02" db="EMBL/GenBank/DDBJ databases">
        <authorList>
            <person name="Sun Q."/>
        </authorList>
    </citation>
    <scope>NUCLEOTIDE SEQUENCE [LARGE SCALE GENOMIC DNA]</scope>
    <source>
        <strain evidence="4 5">YIM 13062</strain>
    </source>
</reference>
<feature type="domain" description="Helix-turn-helix type 11" evidence="2">
    <location>
        <begin position="7"/>
        <end position="62"/>
    </location>
</feature>
<evidence type="ECO:0000259" key="3">
    <source>
        <dbReference type="Pfam" id="PF13280"/>
    </source>
</evidence>
<dbReference type="Gene3D" id="1.10.10.10">
    <property type="entry name" value="Winged helix-like DNA-binding domain superfamily/Winged helix DNA-binding domain"/>
    <property type="match status" value="1"/>
</dbReference>
<dbReference type="InterPro" id="IPR036390">
    <property type="entry name" value="WH_DNA-bd_sf"/>
</dbReference>
<dbReference type="Pfam" id="PF13280">
    <property type="entry name" value="WYL"/>
    <property type="match status" value="1"/>
</dbReference>
<dbReference type="InterPro" id="IPR036388">
    <property type="entry name" value="WH-like_DNA-bd_sf"/>
</dbReference>
<dbReference type="InterPro" id="IPR051534">
    <property type="entry name" value="CBASS_pafABC_assoc_protein"/>
</dbReference>
<dbReference type="SUPFAM" id="SSF46785">
    <property type="entry name" value="Winged helix' DNA-binding domain"/>
    <property type="match status" value="1"/>
</dbReference>
<feature type="domain" description="WYL" evidence="3">
    <location>
        <begin position="139"/>
        <end position="203"/>
    </location>
</feature>
<keyword evidence="5" id="KW-1185">Reference proteome</keyword>
<feature type="region of interest" description="Disordered" evidence="1">
    <location>
        <begin position="210"/>
        <end position="230"/>
    </location>
</feature>
<dbReference type="InterPro" id="IPR026881">
    <property type="entry name" value="WYL_dom"/>
</dbReference>
<accession>A0A846TN93</accession>
<feature type="region of interest" description="Disordered" evidence="1">
    <location>
        <begin position="1"/>
        <end position="22"/>
    </location>
</feature>
<dbReference type="Pfam" id="PF08279">
    <property type="entry name" value="HTH_11"/>
    <property type="match status" value="1"/>
</dbReference>
<protein>
    <submittedName>
        <fullName evidence="4">WYL domain-containing protein</fullName>
    </submittedName>
</protein>
<dbReference type="PROSITE" id="PS52050">
    <property type="entry name" value="WYL"/>
    <property type="match status" value="1"/>
</dbReference>
<name>A0A846TN93_9MICC</name>
<comment type="caution">
    <text evidence="4">The sequence shown here is derived from an EMBL/GenBank/DDBJ whole genome shotgun (WGS) entry which is preliminary data.</text>
</comment>
<evidence type="ECO:0000313" key="5">
    <source>
        <dbReference type="Proteomes" id="UP000521379"/>
    </source>
</evidence>
<dbReference type="EMBL" id="JAAVUN010000014">
    <property type="protein sequence ID" value="NKE09913.1"/>
    <property type="molecule type" value="Genomic_DNA"/>
</dbReference>
<proteinExistence type="predicted"/>
<feature type="compositionally biased region" description="Basic and acidic residues" evidence="1">
    <location>
        <begin position="1"/>
        <end position="15"/>
    </location>
</feature>